<evidence type="ECO:0000256" key="4">
    <source>
        <dbReference type="ARBA" id="ARBA00022574"/>
    </source>
</evidence>
<dbReference type="UniPathway" id="UPA00143"/>
<keyword evidence="13 16" id="KW-0234">DNA repair</keyword>
<evidence type="ECO:0000256" key="5">
    <source>
        <dbReference type="ARBA" id="ARBA00022664"/>
    </source>
</evidence>
<keyword evidence="6 16" id="KW-0808">Transferase</keyword>
<dbReference type="GO" id="GO:0006281">
    <property type="term" value="P:DNA repair"/>
    <property type="evidence" value="ECO:0007669"/>
    <property type="project" value="UniProtKB-KW"/>
</dbReference>
<keyword evidence="5 16" id="KW-0507">mRNA processing</keyword>
<keyword evidence="7 16" id="KW-0747">Spliceosome</keyword>
<dbReference type="CDD" id="cd16656">
    <property type="entry name" value="RING-Ubox_PRP19"/>
    <property type="match status" value="1"/>
</dbReference>
<keyword evidence="14 16" id="KW-0539">Nucleus</keyword>
<evidence type="ECO:0000256" key="15">
    <source>
        <dbReference type="PROSITE-ProRule" id="PRU00221"/>
    </source>
</evidence>
<organism evidence="19 20">
    <name type="scientific">Coniochaeta pulveracea</name>
    <dbReference type="NCBI Taxonomy" id="177199"/>
    <lineage>
        <taxon>Eukaryota</taxon>
        <taxon>Fungi</taxon>
        <taxon>Dikarya</taxon>
        <taxon>Ascomycota</taxon>
        <taxon>Pezizomycotina</taxon>
        <taxon>Sordariomycetes</taxon>
        <taxon>Sordariomycetidae</taxon>
        <taxon>Coniochaetales</taxon>
        <taxon>Coniochaetaceae</taxon>
        <taxon>Coniochaeta</taxon>
    </lineage>
</organism>
<dbReference type="Pfam" id="PF08606">
    <property type="entry name" value="Prp19"/>
    <property type="match status" value="1"/>
</dbReference>
<dbReference type="SMART" id="SM00320">
    <property type="entry name" value="WD40"/>
    <property type="match status" value="4"/>
</dbReference>
<comment type="similarity">
    <text evidence="3 16">Belongs to the WD repeat PRP19 family.</text>
</comment>
<dbReference type="EC" id="2.3.2.27" evidence="16"/>
<dbReference type="GO" id="GO:0071006">
    <property type="term" value="C:U2-type catalytic step 1 spliceosome"/>
    <property type="evidence" value="ECO:0007669"/>
    <property type="project" value="TreeGrafter"/>
</dbReference>
<dbReference type="PROSITE" id="PS51698">
    <property type="entry name" value="U_BOX"/>
    <property type="match status" value="1"/>
</dbReference>
<keyword evidence="12 16" id="KW-0508">mRNA splicing</keyword>
<keyword evidence="11" id="KW-0413">Isomerase</keyword>
<dbReference type="SUPFAM" id="SSF57850">
    <property type="entry name" value="RING/U-box"/>
    <property type="match status" value="1"/>
</dbReference>
<keyword evidence="20" id="KW-1185">Reference proteome</keyword>
<keyword evidence="4 15" id="KW-0853">WD repeat</keyword>
<proteinExistence type="inferred from homology"/>
<keyword evidence="9 16" id="KW-0227">DNA damage</keyword>
<evidence type="ECO:0000256" key="14">
    <source>
        <dbReference type="ARBA" id="ARBA00023242"/>
    </source>
</evidence>
<accession>A0A420Y8A0</accession>
<comment type="pathway">
    <text evidence="2 16">Protein modification; protein ubiquitination.</text>
</comment>
<dbReference type="InterPro" id="IPR055340">
    <property type="entry name" value="RING-Ubox_PRP19"/>
</dbReference>
<keyword evidence="10 16" id="KW-0833">Ubl conjugation pathway</keyword>
<dbReference type="InterPro" id="IPR015943">
    <property type="entry name" value="WD40/YVTN_repeat-like_dom_sf"/>
</dbReference>
<evidence type="ECO:0000259" key="18">
    <source>
        <dbReference type="PROSITE" id="PS51698"/>
    </source>
</evidence>
<feature type="repeat" description="WD" evidence="15">
    <location>
        <begin position="272"/>
        <end position="313"/>
    </location>
</feature>
<feature type="repeat" description="WD" evidence="15">
    <location>
        <begin position="313"/>
        <end position="354"/>
    </location>
</feature>
<evidence type="ECO:0000256" key="3">
    <source>
        <dbReference type="ARBA" id="ARBA00006388"/>
    </source>
</evidence>
<evidence type="ECO:0000256" key="1">
    <source>
        <dbReference type="ARBA" id="ARBA00004123"/>
    </source>
</evidence>
<dbReference type="GO" id="GO:0061630">
    <property type="term" value="F:ubiquitin protein ligase activity"/>
    <property type="evidence" value="ECO:0007669"/>
    <property type="project" value="UniProtKB-UniRule"/>
</dbReference>
<keyword evidence="11" id="KW-0697">Rotamase</keyword>
<evidence type="ECO:0000313" key="20">
    <source>
        <dbReference type="Proteomes" id="UP000275385"/>
    </source>
</evidence>
<dbReference type="InterPro" id="IPR036322">
    <property type="entry name" value="WD40_repeat_dom_sf"/>
</dbReference>
<evidence type="ECO:0000256" key="6">
    <source>
        <dbReference type="ARBA" id="ARBA00022679"/>
    </source>
</evidence>
<evidence type="ECO:0000256" key="16">
    <source>
        <dbReference type="RuleBase" id="RU367101"/>
    </source>
</evidence>
<dbReference type="InterPro" id="IPR003613">
    <property type="entry name" value="Ubox_domain"/>
</dbReference>
<comment type="subunit">
    <text evidence="16">Homotetramer.</text>
</comment>
<dbReference type="Pfam" id="PF00400">
    <property type="entry name" value="WD40"/>
    <property type="match status" value="2"/>
</dbReference>
<comment type="caution">
    <text evidence="19">The sequence shown here is derived from an EMBL/GenBank/DDBJ whole genome shotgun (WGS) entry which is preliminary data.</text>
</comment>
<dbReference type="Gene3D" id="3.30.40.10">
    <property type="entry name" value="Zinc/RING finger domain, C3HC4 (zinc finger)"/>
    <property type="match status" value="1"/>
</dbReference>
<dbReference type="GO" id="GO:0000974">
    <property type="term" value="C:Prp19 complex"/>
    <property type="evidence" value="ECO:0007669"/>
    <property type="project" value="UniProtKB-UniRule"/>
</dbReference>
<reference evidence="19 20" key="1">
    <citation type="submission" date="2018-08" db="EMBL/GenBank/DDBJ databases">
        <title>Draft genome of the lignicolous fungus Coniochaeta pulveracea.</title>
        <authorList>
            <person name="Borstlap C.J."/>
            <person name="De Witt R.N."/>
            <person name="Botha A."/>
            <person name="Volschenk H."/>
        </authorList>
    </citation>
    <scope>NUCLEOTIDE SEQUENCE [LARGE SCALE GENOMIC DNA]</scope>
    <source>
        <strain evidence="19 20">CAB683</strain>
    </source>
</reference>
<dbReference type="STRING" id="177199.A0A420Y8A0"/>
<dbReference type="InterPro" id="IPR013915">
    <property type="entry name" value="Prp19_cc"/>
</dbReference>
<dbReference type="GO" id="GO:0070534">
    <property type="term" value="P:protein K63-linked ubiquitination"/>
    <property type="evidence" value="ECO:0007669"/>
    <property type="project" value="UniProtKB-UniRule"/>
</dbReference>
<evidence type="ECO:0000256" key="13">
    <source>
        <dbReference type="ARBA" id="ARBA00023204"/>
    </source>
</evidence>
<feature type="domain" description="U-box" evidence="18">
    <location>
        <begin position="1"/>
        <end position="70"/>
    </location>
</feature>
<dbReference type="InterPro" id="IPR038959">
    <property type="entry name" value="Prp19"/>
</dbReference>
<evidence type="ECO:0000256" key="2">
    <source>
        <dbReference type="ARBA" id="ARBA00004906"/>
    </source>
</evidence>
<dbReference type="EMBL" id="QVQW01000034">
    <property type="protein sequence ID" value="RKU44109.1"/>
    <property type="molecule type" value="Genomic_DNA"/>
</dbReference>
<dbReference type="GO" id="GO:0005737">
    <property type="term" value="C:cytoplasm"/>
    <property type="evidence" value="ECO:0007669"/>
    <property type="project" value="TreeGrafter"/>
</dbReference>
<dbReference type="GO" id="GO:0000398">
    <property type="term" value="P:mRNA splicing, via spliceosome"/>
    <property type="evidence" value="ECO:0007669"/>
    <property type="project" value="InterPro"/>
</dbReference>
<evidence type="ECO:0000256" key="7">
    <source>
        <dbReference type="ARBA" id="ARBA00022728"/>
    </source>
</evidence>
<dbReference type="FunFam" id="3.30.40.10:FF:000027">
    <property type="entry name" value="Pre-mRNA-processing factor 19, putative"/>
    <property type="match status" value="1"/>
</dbReference>
<dbReference type="PANTHER" id="PTHR43995">
    <property type="entry name" value="PRE-MRNA-PROCESSING FACTOR 19"/>
    <property type="match status" value="1"/>
</dbReference>
<evidence type="ECO:0000256" key="11">
    <source>
        <dbReference type="ARBA" id="ARBA00023110"/>
    </source>
</evidence>
<evidence type="ECO:0000256" key="10">
    <source>
        <dbReference type="ARBA" id="ARBA00022786"/>
    </source>
</evidence>
<protein>
    <recommendedName>
        <fullName evidence="16">Pre-mRNA-processing factor 19</fullName>
        <ecNumber evidence="16">2.3.2.27</ecNumber>
    </recommendedName>
</protein>
<dbReference type="Proteomes" id="UP000275385">
    <property type="component" value="Unassembled WGS sequence"/>
</dbReference>
<dbReference type="PROSITE" id="PS50082">
    <property type="entry name" value="WD_REPEATS_2"/>
    <property type="match status" value="2"/>
</dbReference>
<comment type="catalytic activity">
    <reaction evidence="16">
        <text>S-ubiquitinyl-[E2 ubiquitin-conjugating enzyme]-L-cysteine + [acceptor protein]-L-lysine = [E2 ubiquitin-conjugating enzyme]-L-cysteine + N(6)-ubiquitinyl-[acceptor protein]-L-lysine.</text>
        <dbReference type="EC" id="2.3.2.27"/>
    </reaction>
</comment>
<feature type="region of interest" description="Disordered" evidence="17">
    <location>
        <begin position="163"/>
        <end position="182"/>
    </location>
</feature>
<dbReference type="SUPFAM" id="SSF50978">
    <property type="entry name" value="WD40 repeat-like"/>
    <property type="match status" value="1"/>
</dbReference>
<dbReference type="Gene3D" id="2.130.10.10">
    <property type="entry name" value="YVTN repeat-like/Quinoprotein amine dehydrogenase"/>
    <property type="match status" value="1"/>
</dbReference>
<sequence>MLCGISGEAPEEPVVSKKSGAVFEKRLIEKYVEENGKDPVSGEELDLEDLLPIKTARIVRPRPPTLTSIPALLSTFQNEWDSLALETYNLREQLARTREELATALYQHDAAVRVIARLTKERDEARDALSKVTVSGSAASNGDAMAVDHETLPEHLAEYVDETHERLSKSRKKRPLPEGWATPEEISSLTQTQHEKVTVPSTTSLDVEDAHAVISGSGGDVAIYSLEAGKAERALQIGSPITDTLWTQTKIIFGTQKGEVKVYENGSEVASLSEHAGTVTGLALHPGGRILASTGVDKSFAFYDLGSLRTVFRSFTDSSLTACAFHPDGHFFAAGTQDGDIKVFSTKTGEQMAVFNLGTRVDAIAFSENGYWFAAGSSNSPNITIFDLRKDGDAAKAKELPTAGPVRSLAWDYSSQYLAAAGPSGVSVHQYLKSSKSWSVPLEIAGRAVAVRWGDKAKTLVWVQEEGEVSVHGLAQ</sequence>
<gene>
    <name evidence="19" type="ORF">DL546_002464</name>
</gene>
<evidence type="ECO:0000256" key="8">
    <source>
        <dbReference type="ARBA" id="ARBA00022737"/>
    </source>
</evidence>
<evidence type="ECO:0000256" key="12">
    <source>
        <dbReference type="ARBA" id="ARBA00023187"/>
    </source>
</evidence>
<dbReference type="AlphaFoldDB" id="A0A420Y8A0"/>
<dbReference type="OrthoDB" id="687049at2759"/>
<comment type="function">
    <text evidence="16">Ubiquitin-protein ligase which is mainly involved pre-mRNA splicing and DNA repair. Required for pre-mRNA splicing as component of the spliceosome.</text>
</comment>
<dbReference type="PANTHER" id="PTHR43995:SF1">
    <property type="entry name" value="PRE-MRNA-PROCESSING FACTOR 19"/>
    <property type="match status" value="1"/>
</dbReference>
<dbReference type="GO" id="GO:0003755">
    <property type="term" value="F:peptidyl-prolyl cis-trans isomerase activity"/>
    <property type="evidence" value="ECO:0007669"/>
    <property type="project" value="UniProtKB-KW"/>
</dbReference>
<comment type="subcellular location">
    <subcellularLocation>
        <location evidence="1 16">Nucleus</location>
    </subcellularLocation>
</comment>
<evidence type="ECO:0000256" key="9">
    <source>
        <dbReference type="ARBA" id="ARBA00022763"/>
    </source>
</evidence>
<evidence type="ECO:0000256" key="17">
    <source>
        <dbReference type="SAM" id="MobiDB-lite"/>
    </source>
</evidence>
<dbReference type="SMART" id="SM00504">
    <property type="entry name" value="Ubox"/>
    <property type="match status" value="1"/>
</dbReference>
<dbReference type="InterPro" id="IPR013083">
    <property type="entry name" value="Znf_RING/FYVE/PHD"/>
</dbReference>
<dbReference type="InterPro" id="IPR001680">
    <property type="entry name" value="WD40_rpt"/>
</dbReference>
<evidence type="ECO:0000313" key="19">
    <source>
        <dbReference type="EMBL" id="RKU44109.1"/>
    </source>
</evidence>
<name>A0A420Y8A0_9PEZI</name>
<keyword evidence="8" id="KW-0677">Repeat</keyword>